<evidence type="ECO:0000256" key="1">
    <source>
        <dbReference type="ARBA" id="ARBA00001974"/>
    </source>
</evidence>
<dbReference type="InterPro" id="IPR036010">
    <property type="entry name" value="2Fe-2S_ferredoxin-like_sf"/>
</dbReference>
<dbReference type="InterPro" id="IPR008333">
    <property type="entry name" value="Cbr1-like_FAD-bd_dom"/>
</dbReference>
<dbReference type="GO" id="GO:0051537">
    <property type="term" value="F:2 iron, 2 sulfur cluster binding"/>
    <property type="evidence" value="ECO:0007669"/>
    <property type="project" value="UniProtKB-KW"/>
</dbReference>
<sequence>MTYQLTIEPLGQTIDIEAGQTVLDACLRAGVWLPHACGHGLCGTCKVQTLQGELDHGEASPFALMDFEREEAKCLACCATPVSDMVIEADIEPDPDAQCLPLTDFTAEVVRIEALTPTIKGVFLRIDGEPLQFQPGQYVNVWIGKEATPRAFSIASAPTAAEIELNIRLVPGGSVTTYVHEQLRAGERLQLSGPLGRFFVRKSDPRPLVFMAGGSGLSSPRSMILDLLACGDPREIVLVQGARNASELYYREAFEALAQHHDNFTYLPVLSGEPEQSDWAGERGYVHDLAARHFRHDFRGWRAYLCGPPPMIEACIATLMQGRLFEKDIFTEKFLSAADASQATRSPLFRSL</sequence>
<keyword evidence="2" id="KW-0001">2Fe-2S</keyword>
<dbReference type="CDD" id="cd00207">
    <property type="entry name" value="fer2"/>
    <property type="match status" value="1"/>
</dbReference>
<dbReference type="AlphaFoldDB" id="A0A5P3VDN6"/>
<dbReference type="InterPro" id="IPR017927">
    <property type="entry name" value="FAD-bd_FR_type"/>
</dbReference>
<evidence type="ECO:0000256" key="2">
    <source>
        <dbReference type="ARBA" id="ARBA00022714"/>
    </source>
</evidence>
<feature type="domain" description="2Fe-2S ferredoxin-type" evidence="3">
    <location>
        <begin position="3"/>
        <end position="93"/>
    </location>
</feature>
<proteinExistence type="predicted"/>
<protein>
    <submittedName>
        <fullName evidence="5">Phenol hydroxylase</fullName>
    </submittedName>
</protein>
<dbReference type="InterPro" id="IPR017938">
    <property type="entry name" value="Riboflavin_synthase-like_b-brl"/>
</dbReference>
<dbReference type="SUPFAM" id="SSF52343">
    <property type="entry name" value="Ferredoxin reductase-like, C-terminal NADP-linked domain"/>
    <property type="match status" value="1"/>
</dbReference>
<dbReference type="Proteomes" id="UP000325743">
    <property type="component" value="Chromosome 1"/>
</dbReference>
<dbReference type="GO" id="GO:0016491">
    <property type="term" value="F:oxidoreductase activity"/>
    <property type="evidence" value="ECO:0007669"/>
    <property type="project" value="InterPro"/>
</dbReference>
<dbReference type="Pfam" id="PF00970">
    <property type="entry name" value="FAD_binding_6"/>
    <property type="match status" value="1"/>
</dbReference>
<organism evidence="5 6">
    <name type="scientific">Cupriavidus oxalaticus</name>
    <dbReference type="NCBI Taxonomy" id="96344"/>
    <lineage>
        <taxon>Bacteria</taxon>
        <taxon>Pseudomonadati</taxon>
        <taxon>Pseudomonadota</taxon>
        <taxon>Betaproteobacteria</taxon>
        <taxon>Burkholderiales</taxon>
        <taxon>Burkholderiaceae</taxon>
        <taxon>Cupriavidus</taxon>
    </lineage>
</organism>
<evidence type="ECO:0000259" key="3">
    <source>
        <dbReference type="PROSITE" id="PS51085"/>
    </source>
</evidence>
<dbReference type="PANTHER" id="PTHR47354:SF5">
    <property type="entry name" value="PROTEIN RFBI"/>
    <property type="match status" value="1"/>
</dbReference>
<feature type="domain" description="FAD-binding FR-type" evidence="4">
    <location>
        <begin position="102"/>
        <end position="201"/>
    </location>
</feature>
<dbReference type="Pfam" id="PF00111">
    <property type="entry name" value="Fer2"/>
    <property type="match status" value="1"/>
</dbReference>
<comment type="cofactor">
    <cofactor evidence="1">
        <name>FAD</name>
        <dbReference type="ChEBI" id="CHEBI:57692"/>
    </cofactor>
</comment>
<dbReference type="PROSITE" id="PS51384">
    <property type="entry name" value="FAD_FR"/>
    <property type="match status" value="1"/>
</dbReference>
<dbReference type="InterPro" id="IPR006058">
    <property type="entry name" value="2Fe2S_fd_BS"/>
</dbReference>
<dbReference type="InterPro" id="IPR050415">
    <property type="entry name" value="MRET"/>
</dbReference>
<reference evidence="5 6" key="1">
    <citation type="submission" date="2018-09" db="EMBL/GenBank/DDBJ databases">
        <title>Complete genome sequence of Cupriavidus oxalaticus T2, a bacterium capable of phenol tolerance and degradation.</title>
        <authorList>
            <person name="Yan J."/>
        </authorList>
    </citation>
    <scope>NUCLEOTIDE SEQUENCE [LARGE SCALE GENOMIC DNA]</scope>
    <source>
        <strain evidence="5 6">T2</strain>
    </source>
</reference>
<gene>
    <name evidence="5" type="ORF">D2917_01335</name>
</gene>
<evidence type="ECO:0000259" key="4">
    <source>
        <dbReference type="PROSITE" id="PS51384"/>
    </source>
</evidence>
<dbReference type="Gene3D" id="2.40.30.10">
    <property type="entry name" value="Translation factors"/>
    <property type="match status" value="1"/>
</dbReference>
<dbReference type="SUPFAM" id="SSF63380">
    <property type="entry name" value="Riboflavin synthase domain-like"/>
    <property type="match status" value="1"/>
</dbReference>
<dbReference type="InterPro" id="IPR039261">
    <property type="entry name" value="FNR_nucleotide-bd"/>
</dbReference>
<dbReference type="Gene3D" id="3.40.50.80">
    <property type="entry name" value="Nucleotide-binding domain of ferredoxin-NADP reductase (FNR) module"/>
    <property type="match status" value="1"/>
</dbReference>
<keyword evidence="2" id="KW-0408">Iron</keyword>
<dbReference type="EMBL" id="CP032518">
    <property type="protein sequence ID" value="QEZ43009.1"/>
    <property type="molecule type" value="Genomic_DNA"/>
</dbReference>
<name>A0A5P3VDN6_9BURK</name>
<dbReference type="InterPro" id="IPR001433">
    <property type="entry name" value="OxRdtase_FAD/NAD-bd"/>
</dbReference>
<accession>A0A5P3VDN6</accession>
<dbReference type="CDD" id="cd06211">
    <property type="entry name" value="phenol_2-monooxygenase_like"/>
    <property type="match status" value="1"/>
</dbReference>
<dbReference type="InterPro" id="IPR012675">
    <property type="entry name" value="Beta-grasp_dom_sf"/>
</dbReference>
<dbReference type="PROSITE" id="PS00197">
    <property type="entry name" value="2FE2S_FER_1"/>
    <property type="match status" value="1"/>
</dbReference>
<dbReference type="Pfam" id="PF00175">
    <property type="entry name" value="NAD_binding_1"/>
    <property type="match status" value="1"/>
</dbReference>
<dbReference type="PANTHER" id="PTHR47354">
    <property type="entry name" value="NADH OXIDOREDUCTASE HCR"/>
    <property type="match status" value="1"/>
</dbReference>
<dbReference type="Gene3D" id="3.10.20.30">
    <property type="match status" value="1"/>
</dbReference>
<evidence type="ECO:0000313" key="5">
    <source>
        <dbReference type="EMBL" id="QEZ43009.1"/>
    </source>
</evidence>
<keyword evidence="2" id="KW-0411">Iron-sulfur</keyword>
<dbReference type="RefSeq" id="WP_151069354.1">
    <property type="nucleotide sequence ID" value="NZ_CP032518.1"/>
</dbReference>
<dbReference type="PROSITE" id="PS51085">
    <property type="entry name" value="2FE2S_FER_2"/>
    <property type="match status" value="1"/>
</dbReference>
<dbReference type="PRINTS" id="PR00410">
    <property type="entry name" value="PHEHYDRXLASE"/>
</dbReference>
<dbReference type="InterPro" id="IPR001041">
    <property type="entry name" value="2Fe-2S_ferredoxin-type"/>
</dbReference>
<keyword evidence="2" id="KW-0479">Metal-binding</keyword>
<dbReference type="SUPFAM" id="SSF54292">
    <property type="entry name" value="2Fe-2S ferredoxin-like"/>
    <property type="match status" value="1"/>
</dbReference>
<evidence type="ECO:0000313" key="6">
    <source>
        <dbReference type="Proteomes" id="UP000325743"/>
    </source>
</evidence>